<keyword evidence="5" id="KW-1185">Reference proteome</keyword>
<dbReference type="EMBL" id="CAWUHB010000086">
    <property type="protein sequence ID" value="CAK7234526.1"/>
    <property type="molecule type" value="Genomic_DNA"/>
</dbReference>
<proteinExistence type="predicted"/>
<keyword evidence="2" id="KW-0812">Transmembrane</keyword>
<evidence type="ECO:0000256" key="2">
    <source>
        <dbReference type="SAM" id="Phobius"/>
    </source>
</evidence>
<keyword evidence="2" id="KW-0472">Membrane</keyword>
<sequence length="467" mass="48623">MHASTSLRVVTATAVATLSLVLPVSAEETVLGVYVFHRHGDRFAKSWPPTVLTALGADEVYSSGSYYRSRYVSENATNRIVAMAPDLVQLSQGLYPPAGGVAQQTLANGSVVEAPLGGYQYIPINVATSSAAAGSSSEDSTWLEGGSGCENAVISRNSYLLSLQYQATLNAIQDFYQSLLPAINTTFNSASASFKSAYTIYDYVHVSEIHNVTISGSDVLTDAALFQLQTRADQHEWGLACNSSDPVRAIAGAVLAAQILQGLNATEISPSSAPHMSFQFGTYATFMSFFVLANLPAASPQFYGVVDYAASMAFELVTNASVSTTLVLDPSDISVRFMFSNGSAALTGGLTEFALFGQAETVLPWSTFATEMSTFAVGDTASWCKICGNSTGVCSASSLGTSSTSDSGSTTTGSSSGNISRPVAGVIGAMVTFSVILGLKLLAMLLGGLRVVKKDVAAAGKVAQIGL</sequence>
<organism evidence="4 5">
    <name type="scientific">Sporothrix curviconia</name>
    <dbReference type="NCBI Taxonomy" id="1260050"/>
    <lineage>
        <taxon>Eukaryota</taxon>
        <taxon>Fungi</taxon>
        <taxon>Dikarya</taxon>
        <taxon>Ascomycota</taxon>
        <taxon>Pezizomycotina</taxon>
        <taxon>Sordariomycetes</taxon>
        <taxon>Sordariomycetidae</taxon>
        <taxon>Ophiostomatales</taxon>
        <taxon>Ophiostomataceae</taxon>
        <taxon>Sporothrix</taxon>
    </lineage>
</organism>
<feature type="signal peptide" evidence="3">
    <location>
        <begin position="1"/>
        <end position="26"/>
    </location>
</feature>
<feature type="chain" id="PRO_5045705888" description="Acid phosphatase" evidence="3">
    <location>
        <begin position="27"/>
        <end position="467"/>
    </location>
</feature>
<evidence type="ECO:0000256" key="3">
    <source>
        <dbReference type="SAM" id="SignalP"/>
    </source>
</evidence>
<dbReference type="PANTHER" id="PTHR11567:SF142">
    <property type="entry name" value="PHOSPHOGLYCERATE MUTASE-LIKE PROTEIN"/>
    <property type="match status" value="1"/>
</dbReference>
<accession>A0ABP0CT90</accession>
<reference evidence="4 5" key="1">
    <citation type="submission" date="2024-01" db="EMBL/GenBank/DDBJ databases">
        <authorList>
            <person name="Allen C."/>
            <person name="Tagirdzhanova G."/>
        </authorList>
    </citation>
    <scope>NUCLEOTIDE SEQUENCE [LARGE SCALE GENOMIC DNA]</scope>
</reference>
<dbReference type="Gene3D" id="3.40.50.1240">
    <property type="entry name" value="Phosphoglycerate mutase-like"/>
    <property type="match status" value="1"/>
</dbReference>
<evidence type="ECO:0000256" key="1">
    <source>
        <dbReference type="SAM" id="MobiDB-lite"/>
    </source>
</evidence>
<keyword evidence="2" id="KW-1133">Transmembrane helix</keyword>
<feature type="region of interest" description="Disordered" evidence="1">
    <location>
        <begin position="398"/>
        <end position="417"/>
    </location>
</feature>
<evidence type="ECO:0000313" key="5">
    <source>
        <dbReference type="Proteomes" id="UP001642405"/>
    </source>
</evidence>
<comment type="caution">
    <text evidence="4">The sequence shown here is derived from an EMBL/GenBank/DDBJ whole genome shotgun (WGS) entry which is preliminary data.</text>
</comment>
<protein>
    <recommendedName>
        <fullName evidence="6">Acid phosphatase</fullName>
    </recommendedName>
</protein>
<evidence type="ECO:0008006" key="6">
    <source>
        <dbReference type="Google" id="ProtNLM"/>
    </source>
</evidence>
<dbReference type="SUPFAM" id="SSF53254">
    <property type="entry name" value="Phosphoglycerate mutase-like"/>
    <property type="match status" value="1"/>
</dbReference>
<evidence type="ECO:0000313" key="4">
    <source>
        <dbReference type="EMBL" id="CAK7234526.1"/>
    </source>
</evidence>
<name>A0ABP0CT90_9PEZI</name>
<dbReference type="PANTHER" id="PTHR11567">
    <property type="entry name" value="ACID PHOSPHATASE-RELATED"/>
    <property type="match status" value="1"/>
</dbReference>
<dbReference type="InterPro" id="IPR050645">
    <property type="entry name" value="Histidine_acid_phosphatase"/>
</dbReference>
<gene>
    <name evidence="4" type="ORF">SCUCBS95973_008965</name>
</gene>
<keyword evidence="3" id="KW-0732">Signal</keyword>
<dbReference type="Proteomes" id="UP001642405">
    <property type="component" value="Unassembled WGS sequence"/>
</dbReference>
<feature type="transmembrane region" description="Helical" evidence="2">
    <location>
        <begin position="423"/>
        <end position="446"/>
    </location>
</feature>
<dbReference type="InterPro" id="IPR029033">
    <property type="entry name" value="His_PPase_superfam"/>
</dbReference>